<dbReference type="GO" id="GO:0006420">
    <property type="term" value="P:arginyl-tRNA aminoacylation"/>
    <property type="evidence" value="ECO:0007669"/>
    <property type="project" value="UniProtKB-UniRule"/>
</dbReference>
<dbReference type="SUPFAM" id="SSF52374">
    <property type="entry name" value="Nucleotidylyl transferase"/>
    <property type="match status" value="1"/>
</dbReference>
<dbReference type="InterPro" id="IPR036695">
    <property type="entry name" value="Arg-tRNA-synth_N_sf"/>
</dbReference>
<evidence type="ECO:0000256" key="5">
    <source>
        <dbReference type="ARBA" id="ARBA00022917"/>
    </source>
</evidence>
<evidence type="ECO:0000313" key="14">
    <source>
        <dbReference type="EMBL" id="TDA38933.1"/>
    </source>
</evidence>
<evidence type="ECO:0000313" key="16">
    <source>
        <dbReference type="Proteomes" id="UP000317265"/>
    </source>
</evidence>
<dbReference type="SUPFAM" id="SSF47323">
    <property type="entry name" value="Anticodon-binding domain of a subclass of class I aminoacyl-tRNA synthetases"/>
    <property type="match status" value="1"/>
</dbReference>
<feature type="domain" description="Arginyl tRNA synthetase N-terminal" evidence="12">
    <location>
        <begin position="11"/>
        <end position="95"/>
    </location>
</feature>
<evidence type="ECO:0000256" key="2">
    <source>
        <dbReference type="ARBA" id="ARBA00022598"/>
    </source>
</evidence>
<organism evidence="14 16">
    <name type="scientific">Thermoproteota archaeon</name>
    <dbReference type="NCBI Taxonomy" id="2056631"/>
    <lineage>
        <taxon>Archaea</taxon>
        <taxon>Thermoproteota</taxon>
    </lineage>
</organism>
<dbReference type="InterPro" id="IPR005148">
    <property type="entry name" value="Arg-tRNA-synth_N"/>
</dbReference>
<dbReference type="GO" id="GO:0005737">
    <property type="term" value="C:cytoplasm"/>
    <property type="evidence" value="ECO:0007669"/>
    <property type="project" value="UniProtKB-SubCell"/>
</dbReference>
<dbReference type="InterPro" id="IPR035684">
    <property type="entry name" value="ArgRS_core"/>
</dbReference>
<feature type="coiled-coil region" evidence="10">
    <location>
        <begin position="203"/>
        <end position="246"/>
    </location>
</feature>
<dbReference type="InterPro" id="IPR001278">
    <property type="entry name" value="Arg-tRNA-ligase"/>
</dbReference>
<gene>
    <name evidence="8" type="primary">argS</name>
    <name evidence="14" type="ORF">DSO09_03570</name>
    <name evidence="13" type="ORF">EF809_06190</name>
</gene>
<evidence type="ECO:0000256" key="8">
    <source>
        <dbReference type="HAMAP-Rule" id="MF_00123"/>
    </source>
</evidence>
<keyword evidence="8" id="KW-0963">Cytoplasm</keyword>
<evidence type="ECO:0000313" key="13">
    <source>
        <dbReference type="EMBL" id="RZN55309.1"/>
    </source>
</evidence>
<evidence type="ECO:0000313" key="15">
    <source>
        <dbReference type="Proteomes" id="UP000316080"/>
    </source>
</evidence>
<keyword evidence="3 8" id="KW-0547">Nucleotide-binding</keyword>
<dbReference type="SUPFAM" id="SSF55190">
    <property type="entry name" value="Arginyl-tRNA synthetase (ArgRS), N-terminal 'additional' domain"/>
    <property type="match status" value="1"/>
</dbReference>
<accession>A0A523BDA4</accession>
<dbReference type="Gene3D" id="3.30.1360.70">
    <property type="entry name" value="Arginyl tRNA synthetase N-terminal domain"/>
    <property type="match status" value="1"/>
</dbReference>
<dbReference type="EC" id="6.1.1.19" evidence="8"/>
<keyword evidence="10" id="KW-0175">Coiled coil</keyword>
<dbReference type="CDD" id="cd07956">
    <property type="entry name" value="Anticodon_Ia_Arg"/>
    <property type="match status" value="1"/>
</dbReference>
<reference evidence="13 15" key="2">
    <citation type="journal article" date="2019" name="Nat. Microbiol.">
        <title>Wide diversity of methane and short-chain alkane metabolisms in uncultured archaea.</title>
        <authorList>
            <person name="Borrel G."/>
            <person name="Adam P.S."/>
            <person name="McKay L.J."/>
            <person name="Chen L.X."/>
            <person name="Sierra-Garcia I.N."/>
            <person name="Sieber C.M."/>
            <person name="Letourneur Q."/>
            <person name="Ghozlane A."/>
            <person name="Andersen G.L."/>
            <person name="Li W.J."/>
            <person name="Hallam S.J."/>
            <person name="Muyzer G."/>
            <person name="de Oliveira V.M."/>
            <person name="Inskeep W.P."/>
            <person name="Banfield J.F."/>
            <person name="Gribaldo S."/>
        </authorList>
    </citation>
    <scope>NUCLEOTIDE SEQUENCE [LARGE SCALE GENOMIC DNA]</scope>
    <source>
        <strain evidence="13">Verst-YHS</strain>
    </source>
</reference>
<proteinExistence type="inferred from homology"/>
<dbReference type="GO" id="GO:0004814">
    <property type="term" value="F:arginine-tRNA ligase activity"/>
    <property type="evidence" value="ECO:0007669"/>
    <property type="project" value="UniProtKB-UniRule"/>
</dbReference>
<dbReference type="Proteomes" id="UP000316080">
    <property type="component" value="Unassembled WGS sequence"/>
</dbReference>
<feature type="short sequence motif" description="'HIGH' region" evidence="8">
    <location>
        <begin position="132"/>
        <end position="142"/>
    </location>
</feature>
<dbReference type="Gene3D" id="1.10.730.10">
    <property type="entry name" value="Isoleucyl-tRNA Synthetase, Domain 1"/>
    <property type="match status" value="1"/>
</dbReference>
<feature type="domain" description="DALR anticodon binding" evidence="11">
    <location>
        <begin position="520"/>
        <end position="634"/>
    </location>
</feature>
<dbReference type="EMBL" id="QNVI01000041">
    <property type="protein sequence ID" value="TDA38933.1"/>
    <property type="molecule type" value="Genomic_DNA"/>
</dbReference>
<dbReference type="SMART" id="SM01016">
    <property type="entry name" value="Arg_tRNA_synt_N"/>
    <property type="match status" value="1"/>
</dbReference>
<keyword evidence="5 8" id="KW-0648">Protein biosynthesis</keyword>
<keyword evidence="2 8" id="KW-0436">Ligase</keyword>
<dbReference type="Gene3D" id="3.40.50.620">
    <property type="entry name" value="HUPs"/>
    <property type="match status" value="1"/>
</dbReference>
<dbReference type="Proteomes" id="UP000317265">
    <property type="component" value="Unassembled WGS sequence"/>
</dbReference>
<dbReference type="NCBIfam" id="TIGR00456">
    <property type="entry name" value="argS"/>
    <property type="match status" value="1"/>
</dbReference>
<evidence type="ECO:0000256" key="6">
    <source>
        <dbReference type="ARBA" id="ARBA00023146"/>
    </source>
</evidence>
<dbReference type="HAMAP" id="MF_00123">
    <property type="entry name" value="Arg_tRNA_synth"/>
    <property type="match status" value="1"/>
</dbReference>
<dbReference type="Pfam" id="PF03485">
    <property type="entry name" value="Arg_tRNA_synt_N"/>
    <property type="match status" value="1"/>
</dbReference>
<dbReference type="PANTHER" id="PTHR11956:SF5">
    <property type="entry name" value="ARGININE--TRNA LIGASE, CYTOPLASMIC"/>
    <property type="match status" value="1"/>
</dbReference>
<evidence type="ECO:0000256" key="10">
    <source>
        <dbReference type="SAM" id="Coils"/>
    </source>
</evidence>
<dbReference type="SMART" id="SM00836">
    <property type="entry name" value="DALR_1"/>
    <property type="match status" value="1"/>
</dbReference>
<dbReference type="PRINTS" id="PR01038">
    <property type="entry name" value="TRNASYNTHARG"/>
</dbReference>
<comment type="catalytic activity">
    <reaction evidence="7 8">
        <text>tRNA(Arg) + L-arginine + ATP = L-arginyl-tRNA(Arg) + AMP + diphosphate</text>
        <dbReference type="Rhea" id="RHEA:20301"/>
        <dbReference type="Rhea" id="RHEA-COMP:9658"/>
        <dbReference type="Rhea" id="RHEA-COMP:9673"/>
        <dbReference type="ChEBI" id="CHEBI:30616"/>
        <dbReference type="ChEBI" id="CHEBI:32682"/>
        <dbReference type="ChEBI" id="CHEBI:33019"/>
        <dbReference type="ChEBI" id="CHEBI:78442"/>
        <dbReference type="ChEBI" id="CHEBI:78513"/>
        <dbReference type="ChEBI" id="CHEBI:456215"/>
        <dbReference type="EC" id="6.1.1.19"/>
    </reaction>
</comment>
<evidence type="ECO:0000256" key="1">
    <source>
        <dbReference type="ARBA" id="ARBA00005594"/>
    </source>
</evidence>
<evidence type="ECO:0000256" key="7">
    <source>
        <dbReference type="ARBA" id="ARBA00049339"/>
    </source>
</evidence>
<dbReference type="EMBL" id="RXIH01000046">
    <property type="protein sequence ID" value="RZN55309.1"/>
    <property type="molecule type" value="Genomic_DNA"/>
</dbReference>
<dbReference type="NCBIfam" id="NF002446">
    <property type="entry name" value="PRK01611.3-3"/>
    <property type="match status" value="1"/>
</dbReference>
<dbReference type="InterPro" id="IPR009080">
    <property type="entry name" value="tRNAsynth_Ia_anticodon-bd"/>
</dbReference>
<protein>
    <recommendedName>
        <fullName evidence="8">Arginine--tRNA ligase</fullName>
        <ecNumber evidence="8">6.1.1.19</ecNumber>
    </recommendedName>
    <alternativeName>
        <fullName evidence="8">Arginyl-tRNA synthetase</fullName>
        <shortName evidence="8">ArgRS</shortName>
    </alternativeName>
</protein>
<dbReference type="GO" id="GO:0005524">
    <property type="term" value="F:ATP binding"/>
    <property type="evidence" value="ECO:0007669"/>
    <property type="project" value="UniProtKB-UniRule"/>
</dbReference>
<dbReference type="AlphaFoldDB" id="A0A523BDA4"/>
<name>A0A523BDA4_9CREN</name>
<comment type="similarity">
    <text evidence="1 8 9">Belongs to the class-I aminoacyl-tRNA synthetase family.</text>
</comment>
<evidence type="ECO:0000259" key="11">
    <source>
        <dbReference type="SMART" id="SM00836"/>
    </source>
</evidence>
<evidence type="ECO:0000259" key="12">
    <source>
        <dbReference type="SMART" id="SM01016"/>
    </source>
</evidence>
<sequence length="634" mass="73310">MRIMMKNYPYYIFEEECKSLIEKALSEEGIKEEIKFEFPPSPKYGDLSFPVFNIAKKYGKNPEDFSKIIVSKINSYEKNIVERVEAIGGYVNFFIDYKKYSKIVIESIISLGKDYGNLDKKDIKIIVEHTSVNPVHPIHIGSARNAIIGDVLSNILEKAGYEIKRHFYIDDVGLQVAQAAYGYSKIRKIEGKKDHFIGYIYAATNCIINIKKLKEEIKGISNEEKIKEKIKELDEWTSIANELRLKNEKIFDELINEIYKSKDPEKDISELLIRYEKKEEDAVKIIRELCELVISGFRETLDRIGIKFDSWDWESEITCWSGATEDIINKLMETEFGKIDRGTIILDCNKILEKFKLKFGVKEIPPLVLKRSDGTTLYTTRDIAYTIWKFQRADKVINVISIEQRIPQIQLKLALYALNLGNLAERLIHFGYELVHLPGVKMSGRRGRYITLDEVLDEAIRRAYYEVSKRISNEEERRKISEIIGIGAVKYALISISPNKPIVFTWERVLDFEKNSGPFIQYGYVRACNIIAKVEKEEEANYESLNSDYEKQIIMKLSLFPKIINDAAEELRPEILAEYANDLTSLFNLFYDNLPVLKAEDKGLRNARIKLVKAVKIVLENVLSILGINTPEKM</sequence>
<comment type="subcellular location">
    <subcellularLocation>
        <location evidence="8">Cytoplasm</location>
    </subcellularLocation>
</comment>
<comment type="caution">
    <text evidence="14">The sequence shown here is derived from an EMBL/GenBank/DDBJ whole genome shotgun (WGS) entry which is preliminary data.</text>
</comment>
<dbReference type="PANTHER" id="PTHR11956">
    <property type="entry name" value="ARGINYL-TRNA SYNTHETASE"/>
    <property type="match status" value="1"/>
</dbReference>
<dbReference type="InterPro" id="IPR014729">
    <property type="entry name" value="Rossmann-like_a/b/a_fold"/>
</dbReference>
<evidence type="ECO:0000256" key="3">
    <source>
        <dbReference type="ARBA" id="ARBA00022741"/>
    </source>
</evidence>
<evidence type="ECO:0000256" key="9">
    <source>
        <dbReference type="RuleBase" id="RU363038"/>
    </source>
</evidence>
<dbReference type="Pfam" id="PF00750">
    <property type="entry name" value="tRNA-synt_1d"/>
    <property type="match status" value="2"/>
</dbReference>
<dbReference type="InterPro" id="IPR008909">
    <property type="entry name" value="DALR_anticod-bd"/>
</dbReference>
<keyword evidence="4 8" id="KW-0067">ATP-binding</keyword>
<keyword evidence="6 8" id="KW-0030">Aminoacyl-tRNA synthetase</keyword>
<reference evidence="14 16" key="1">
    <citation type="journal article" date="2019" name="Nat. Microbiol.">
        <title>Expanding anaerobic alkane metabolism in the domain of Archaea.</title>
        <authorList>
            <person name="Wang Y."/>
            <person name="Wegener G."/>
            <person name="Hou J."/>
            <person name="Wang F."/>
            <person name="Xiao X."/>
        </authorList>
    </citation>
    <scope>NUCLEOTIDE SEQUENCE [LARGE SCALE GENOMIC DNA]</scope>
    <source>
        <strain evidence="14">WYZ-LMO11</strain>
    </source>
</reference>
<evidence type="ECO:0000256" key="4">
    <source>
        <dbReference type="ARBA" id="ARBA00022840"/>
    </source>
</evidence>
<dbReference type="Pfam" id="PF05746">
    <property type="entry name" value="DALR_1"/>
    <property type="match status" value="1"/>
</dbReference>